<evidence type="ECO:0000313" key="3">
    <source>
        <dbReference type="Proteomes" id="UP001054252"/>
    </source>
</evidence>
<reference evidence="2 3" key="1">
    <citation type="journal article" date="2021" name="Commun. Biol.">
        <title>The genome of Shorea leprosula (Dipterocarpaceae) highlights the ecological relevance of drought in aseasonal tropical rainforests.</title>
        <authorList>
            <person name="Ng K.K.S."/>
            <person name="Kobayashi M.J."/>
            <person name="Fawcett J.A."/>
            <person name="Hatakeyama M."/>
            <person name="Paape T."/>
            <person name="Ng C.H."/>
            <person name="Ang C.C."/>
            <person name="Tnah L.H."/>
            <person name="Lee C.T."/>
            <person name="Nishiyama T."/>
            <person name="Sese J."/>
            <person name="O'Brien M.J."/>
            <person name="Copetti D."/>
            <person name="Mohd Noor M.I."/>
            <person name="Ong R.C."/>
            <person name="Putra M."/>
            <person name="Sireger I.Z."/>
            <person name="Indrioko S."/>
            <person name="Kosugi Y."/>
            <person name="Izuno A."/>
            <person name="Isagi Y."/>
            <person name="Lee S.L."/>
            <person name="Shimizu K.K."/>
        </authorList>
    </citation>
    <scope>NUCLEOTIDE SEQUENCE [LARGE SCALE GENOMIC DNA]</scope>
    <source>
        <strain evidence="2">214</strain>
    </source>
</reference>
<accession>A0AAV5MRT0</accession>
<keyword evidence="1" id="KW-1133">Transmembrane helix</keyword>
<dbReference type="AlphaFoldDB" id="A0AAV5MRT0"/>
<gene>
    <name evidence="2" type="ORF">SLEP1_g59264</name>
</gene>
<evidence type="ECO:0000256" key="1">
    <source>
        <dbReference type="SAM" id="Phobius"/>
    </source>
</evidence>
<name>A0AAV5MRT0_9ROSI</name>
<proteinExistence type="predicted"/>
<dbReference type="EMBL" id="BPVZ01000813">
    <property type="protein sequence ID" value="GKV52693.1"/>
    <property type="molecule type" value="Genomic_DNA"/>
</dbReference>
<comment type="caution">
    <text evidence="2">The sequence shown here is derived from an EMBL/GenBank/DDBJ whole genome shotgun (WGS) entry which is preliminary data.</text>
</comment>
<keyword evidence="1" id="KW-0472">Membrane</keyword>
<keyword evidence="1" id="KW-0812">Transmembrane</keyword>
<sequence length="111" mass="12001">MSSWSLPPGTQEGGGFQLFSSDTDVSDALVDLQRGSINCYTSMNGYLFAPENSMVSATLVPGSPVVGQGDQEINRARNFTMAKSVTILLLALVLHYGVSMAMGLYRRRGEY</sequence>
<feature type="transmembrane region" description="Helical" evidence="1">
    <location>
        <begin position="85"/>
        <end position="105"/>
    </location>
</feature>
<evidence type="ECO:0000313" key="2">
    <source>
        <dbReference type="EMBL" id="GKV52693.1"/>
    </source>
</evidence>
<dbReference type="Proteomes" id="UP001054252">
    <property type="component" value="Unassembled WGS sequence"/>
</dbReference>
<protein>
    <submittedName>
        <fullName evidence="2">Uncharacterized protein</fullName>
    </submittedName>
</protein>
<organism evidence="2 3">
    <name type="scientific">Rubroshorea leprosula</name>
    <dbReference type="NCBI Taxonomy" id="152421"/>
    <lineage>
        <taxon>Eukaryota</taxon>
        <taxon>Viridiplantae</taxon>
        <taxon>Streptophyta</taxon>
        <taxon>Embryophyta</taxon>
        <taxon>Tracheophyta</taxon>
        <taxon>Spermatophyta</taxon>
        <taxon>Magnoliopsida</taxon>
        <taxon>eudicotyledons</taxon>
        <taxon>Gunneridae</taxon>
        <taxon>Pentapetalae</taxon>
        <taxon>rosids</taxon>
        <taxon>malvids</taxon>
        <taxon>Malvales</taxon>
        <taxon>Dipterocarpaceae</taxon>
        <taxon>Rubroshorea</taxon>
    </lineage>
</organism>
<keyword evidence="3" id="KW-1185">Reference proteome</keyword>